<sequence>MKKRFKSLSWLGLMAIAFLLVLTFRSPAIAQTPRPYNQIQFPPLPEIKLPDYERYQLDNGMVVYLMEDHQLPLVGGTAIIRTGSRLEPAEKVGLAGITGLLMRTGGTQQHPPSELNELLEQRAAIIETSIGTTSGTASFNVLKEDLQPVFELFAQVVQQPAFDPQQFELAKTQQQGEIARRNDDPGDIASREFRKLIYGENSPYARTVEYTTLNNISREDIKSFYQTYVRPDQMILGIVGDFNSQEMKTLIKEKFGSWQAPKTPFKSVVPPASQNKNNGIFVVQQPQLSQSNILLGHLGGELNDPDYPALSVLNEVLSGFGGRLFNEVRSRQGLAYSVYGIWQANYDFPGMFVAGGQTRSEMTVPFVKALLTEIEKVRTTPITEEELADAKESILNSFVFKFENPSQTLSRLMTYEYYGYPKDFIFQYQKAVKNTTEEDILKVAQKYLQPQETVTLVVGNNEQINPPLKSLGAQIQTVDVAIKQPKS</sequence>
<dbReference type="PANTHER" id="PTHR11851:SF225">
    <property type="entry name" value="NON-PEPTIDASE HOMOLOG YMXG"/>
    <property type="match status" value="1"/>
</dbReference>
<dbReference type="Pfam" id="PF00675">
    <property type="entry name" value="Peptidase_M16"/>
    <property type="match status" value="1"/>
</dbReference>
<organism evidence="4 5">
    <name type="scientific">Gloeothece verrucosa (strain PCC 7822)</name>
    <name type="common">Cyanothece sp. (strain PCC 7822)</name>
    <dbReference type="NCBI Taxonomy" id="497965"/>
    <lineage>
        <taxon>Bacteria</taxon>
        <taxon>Bacillati</taxon>
        <taxon>Cyanobacteriota</taxon>
        <taxon>Cyanophyceae</taxon>
        <taxon>Oscillatoriophycideae</taxon>
        <taxon>Chroococcales</taxon>
        <taxon>Aphanothecaceae</taxon>
        <taxon>Gloeothece</taxon>
        <taxon>Gloeothece verrucosa</taxon>
    </lineage>
</organism>
<dbReference type="EMBL" id="CP002198">
    <property type="protein sequence ID" value="ADN13879.1"/>
    <property type="molecule type" value="Genomic_DNA"/>
</dbReference>
<evidence type="ECO:0000313" key="4">
    <source>
        <dbReference type="EMBL" id="ADN13879.1"/>
    </source>
</evidence>
<dbReference type="eggNOG" id="COG0612">
    <property type="taxonomic scope" value="Bacteria"/>
</dbReference>
<evidence type="ECO:0000259" key="2">
    <source>
        <dbReference type="Pfam" id="PF00675"/>
    </source>
</evidence>
<reference evidence="5" key="1">
    <citation type="journal article" date="2011" name="MBio">
        <title>Novel metabolic attributes of the genus Cyanothece, comprising a group of unicellular nitrogen-fixing Cyanobacteria.</title>
        <authorList>
            <person name="Bandyopadhyay A."/>
            <person name="Elvitigala T."/>
            <person name="Welsh E."/>
            <person name="Stockel J."/>
            <person name="Liberton M."/>
            <person name="Min H."/>
            <person name="Sherman L.A."/>
            <person name="Pakrasi H.B."/>
        </authorList>
    </citation>
    <scope>NUCLEOTIDE SEQUENCE [LARGE SCALE GENOMIC DNA]</scope>
    <source>
        <strain evidence="5">PCC 7822</strain>
    </source>
</reference>
<dbReference type="STRING" id="497965.Cyan7822_1895"/>
<dbReference type="AlphaFoldDB" id="E0UAM7"/>
<dbReference type="KEGG" id="cyj:Cyan7822_1895"/>
<dbReference type="InterPro" id="IPR011765">
    <property type="entry name" value="Pept_M16_N"/>
</dbReference>
<dbReference type="InterPro" id="IPR011249">
    <property type="entry name" value="Metalloenz_LuxS/M16"/>
</dbReference>
<evidence type="ECO:0000259" key="3">
    <source>
        <dbReference type="Pfam" id="PF05193"/>
    </source>
</evidence>
<proteinExistence type="predicted"/>
<dbReference type="Gene3D" id="3.30.830.10">
    <property type="entry name" value="Metalloenzyme, LuxS/M16 peptidase-like"/>
    <property type="match status" value="2"/>
</dbReference>
<feature type="signal peptide" evidence="1">
    <location>
        <begin position="1"/>
        <end position="30"/>
    </location>
</feature>
<protein>
    <submittedName>
        <fullName evidence="4">Peptidase M16 domain protein</fullName>
    </submittedName>
</protein>
<evidence type="ECO:0000313" key="5">
    <source>
        <dbReference type="Proteomes" id="UP000008206"/>
    </source>
</evidence>
<dbReference type="GO" id="GO:0046872">
    <property type="term" value="F:metal ion binding"/>
    <property type="evidence" value="ECO:0007669"/>
    <property type="project" value="InterPro"/>
</dbReference>
<dbReference type="OrthoDB" id="9811314at2"/>
<feature type="domain" description="Peptidase M16 C-terminal" evidence="3">
    <location>
        <begin position="215"/>
        <end position="393"/>
    </location>
</feature>
<dbReference type="PANTHER" id="PTHR11851">
    <property type="entry name" value="METALLOPROTEASE"/>
    <property type="match status" value="1"/>
</dbReference>
<dbReference type="InterPro" id="IPR007863">
    <property type="entry name" value="Peptidase_M16_C"/>
</dbReference>
<feature type="chain" id="PRO_5003141201" evidence="1">
    <location>
        <begin position="31"/>
        <end position="487"/>
    </location>
</feature>
<name>E0UAM7_GLOV7</name>
<keyword evidence="5" id="KW-1185">Reference proteome</keyword>
<gene>
    <name evidence="4" type="ordered locus">Cyan7822_1895</name>
</gene>
<feature type="domain" description="Peptidase M16 N-terminal" evidence="2">
    <location>
        <begin position="79"/>
        <end position="191"/>
    </location>
</feature>
<keyword evidence="1" id="KW-0732">Signal</keyword>
<dbReference type="RefSeq" id="WP_013321985.1">
    <property type="nucleotide sequence ID" value="NC_014501.1"/>
</dbReference>
<dbReference type="Proteomes" id="UP000008206">
    <property type="component" value="Chromosome"/>
</dbReference>
<dbReference type="Pfam" id="PF05193">
    <property type="entry name" value="Peptidase_M16_C"/>
    <property type="match status" value="1"/>
</dbReference>
<accession>E0UAM7</accession>
<dbReference type="SUPFAM" id="SSF63411">
    <property type="entry name" value="LuxS/MPP-like metallohydrolase"/>
    <property type="match status" value="2"/>
</dbReference>
<evidence type="ECO:0000256" key="1">
    <source>
        <dbReference type="SAM" id="SignalP"/>
    </source>
</evidence>
<dbReference type="HOGENOM" id="CLU_009902_6_1_3"/>
<dbReference type="InterPro" id="IPR050361">
    <property type="entry name" value="MPP/UQCRC_Complex"/>
</dbReference>